<dbReference type="Proteomes" id="UP001294444">
    <property type="component" value="Unassembled WGS sequence"/>
</dbReference>
<keyword evidence="2" id="KW-1185">Reference proteome</keyword>
<proteinExistence type="predicted"/>
<dbReference type="EMBL" id="OAPG01000023">
    <property type="protein sequence ID" value="SNX88135.1"/>
    <property type="molecule type" value="Genomic_DNA"/>
</dbReference>
<organism evidence="1 2">
    <name type="scientific">Melanopsichium pennsylvanicum</name>
    <dbReference type="NCBI Taxonomy" id="63383"/>
    <lineage>
        <taxon>Eukaryota</taxon>
        <taxon>Fungi</taxon>
        <taxon>Dikarya</taxon>
        <taxon>Basidiomycota</taxon>
        <taxon>Ustilaginomycotina</taxon>
        <taxon>Ustilaginomycetes</taxon>
        <taxon>Ustilaginales</taxon>
        <taxon>Ustilaginaceae</taxon>
        <taxon>Melanopsichium</taxon>
    </lineage>
</organism>
<sequence>MYRVQGPSVLYDLRASSLDPRTIRLPLAPSAGCFRARPRALSPLRPGRRSAHVSLRLALVAAVADAPLAIDTFDIRRVTATRRISISLRSVKTCSPTGSQPIQHLWSAQTSSLGPTPVTRQKKMDCNLDQLQPMMEMALNCLNTTTCPEPETPTPKARTQPVVNNKISACLYKLYSTPTGAQRQVETMGLSPAIGLATKPAIIRSPVSGRVPEIQIPVRKRDSPDFKVTRQARTGYSVDASVTTSTGYC</sequence>
<reference evidence="1" key="1">
    <citation type="submission" date="2023-10" db="EMBL/GenBank/DDBJ databases">
        <authorList>
            <person name="Guldener U."/>
        </authorList>
    </citation>
    <scope>NUCLEOTIDE SEQUENCE</scope>
    <source>
        <strain evidence="1">Mp4</strain>
    </source>
</reference>
<accession>A0AAJ4XT63</accession>
<protein>
    <submittedName>
        <fullName evidence="1">Uncharacterized protein</fullName>
    </submittedName>
</protein>
<comment type="caution">
    <text evidence="1">The sequence shown here is derived from an EMBL/GenBank/DDBJ whole genome shotgun (WGS) entry which is preliminary data.</text>
</comment>
<evidence type="ECO:0000313" key="1">
    <source>
        <dbReference type="EMBL" id="SNX88135.1"/>
    </source>
</evidence>
<gene>
    <name evidence="1" type="ORF">MEPE_06846</name>
</gene>
<name>A0AAJ4XT63_9BASI</name>
<dbReference type="AlphaFoldDB" id="A0AAJ4XT63"/>
<evidence type="ECO:0000313" key="2">
    <source>
        <dbReference type="Proteomes" id="UP001294444"/>
    </source>
</evidence>